<name>A0A8E2DE01_9APHY</name>
<sequence>MGSVVRVSVDMIGNIPETFSDLAQIMWTFPGMQDLCLDLLWKLHPIEPGSTEFSLVSDGLAALYLHRLELYSFSSVFSACARSRLLNRLQKSSAHLHNTAEVPGILLLLQSCCGTLRKLEIDTVCSEAIAVTRE</sequence>
<dbReference type="Proteomes" id="UP000250043">
    <property type="component" value="Unassembled WGS sequence"/>
</dbReference>
<evidence type="ECO:0000313" key="1">
    <source>
        <dbReference type="EMBL" id="OCH84295.1"/>
    </source>
</evidence>
<dbReference type="EMBL" id="KV722693">
    <property type="protein sequence ID" value="OCH84295.1"/>
    <property type="molecule type" value="Genomic_DNA"/>
</dbReference>
<proteinExistence type="predicted"/>
<keyword evidence="2" id="KW-1185">Reference proteome</keyword>
<protein>
    <submittedName>
        <fullName evidence="1">Uncharacterized protein</fullName>
    </submittedName>
</protein>
<dbReference type="AlphaFoldDB" id="A0A8E2DE01"/>
<evidence type="ECO:0000313" key="2">
    <source>
        <dbReference type="Proteomes" id="UP000250043"/>
    </source>
</evidence>
<accession>A0A8E2DE01</accession>
<gene>
    <name evidence="1" type="ORF">OBBRIDRAFT_420673</name>
</gene>
<reference evidence="1 2" key="1">
    <citation type="submission" date="2016-07" db="EMBL/GenBank/DDBJ databases">
        <title>Draft genome of the white-rot fungus Obba rivulosa 3A-2.</title>
        <authorList>
            <consortium name="DOE Joint Genome Institute"/>
            <person name="Miettinen O."/>
            <person name="Riley R."/>
            <person name="Acob R."/>
            <person name="Barry K."/>
            <person name="Cullen D."/>
            <person name="De Vries R."/>
            <person name="Hainaut M."/>
            <person name="Hatakka A."/>
            <person name="Henrissat B."/>
            <person name="Hilden K."/>
            <person name="Kuo R."/>
            <person name="Labutti K."/>
            <person name="Lipzen A."/>
            <person name="Makela M.R."/>
            <person name="Sandor L."/>
            <person name="Spatafora J.W."/>
            <person name="Grigoriev I.V."/>
            <person name="Hibbett D.S."/>
        </authorList>
    </citation>
    <scope>NUCLEOTIDE SEQUENCE [LARGE SCALE GENOMIC DNA]</scope>
    <source>
        <strain evidence="1 2">3A-2</strain>
    </source>
</reference>
<organism evidence="1 2">
    <name type="scientific">Obba rivulosa</name>
    <dbReference type="NCBI Taxonomy" id="1052685"/>
    <lineage>
        <taxon>Eukaryota</taxon>
        <taxon>Fungi</taxon>
        <taxon>Dikarya</taxon>
        <taxon>Basidiomycota</taxon>
        <taxon>Agaricomycotina</taxon>
        <taxon>Agaricomycetes</taxon>
        <taxon>Polyporales</taxon>
        <taxon>Gelatoporiaceae</taxon>
        <taxon>Obba</taxon>
    </lineage>
</organism>